<dbReference type="RefSeq" id="WP_005760115.1">
    <property type="nucleotide sequence ID" value="NZ_AJSX01000022.1"/>
</dbReference>
<dbReference type="eggNOG" id="COG3514">
    <property type="taxonomic scope" value="Bacteria"/>
</dbReference>
<comment type="caution">
    <text evidence="2">The sequence shown here is derived from an EMBL/GenBank/DDBJ whole genome shotgun (WGS) entry which is preliminary data.</text>
</comment>
<feature type="region of interest" description="Disordered" evidence="1">
    <location>
        <begin position="1"/>
        <end position="20"/>
    </location>
</feature>
<reference evidence="2 3" key="1">
    <citation type="submission" date="2012-03" db="EMBL/GenBank/DDBJ databases">
        <authorList>
            <person name="Harkins D.M."/>
            <person name="Madupu R."/>
            <person name="Durkin A.S."/>
            <person name="Torralba M."/>
            <person name="Methe B."/>
            <person name="Sutton G.G."/>
            <person name="Nelson K.E."/>
        </authorList>
    </citation>
    <scope>NUCLEOTIDE SEQUENCE [LARGE SCALE GENOMIC DNA]</scope>
    <source>
        <strain evidence="2 3">CCUG 2042</strain>
    </source>
</reference>
<organism evidence="2 3">
    <name type="scientific">Pasteurella bettyae CCUG 2042</name>
    <dbReference type="NCBI Taxonomy" id="1095749"/>
    <lineage>
        <taxon>Bacteria</taxon>
        <taxon>Pseudomonadati</taxon>
        <taxon>Pseudomonadota</taxon>
        <taxon>Gammaproteobacteria</taxon>
        <taxon>Pasteurellales</taxon>
        <taxon>Pasteurellaceae</taxon>
        <taxon>Pasteurella</taxon>
    </lineage>
</organism>
<protein>
    <submittedName>
        <fullName evidence="2">Toxin-antitoxin system, antitoxin component, ribbon-helix-helix domain protein</fullName>
    </submittedName>
</protein>
<dbReference type="OrthoDB" id="9796641at2"/>
<accession>I3DEM0</accession>
<dbReference type="Proteomes" id="UP000006457">
    <property type="component" value="Unassembled WGS sequence"/>
</dbReference>
<gene>
    <name evidence="2" type="ORF">HMPREF1052_1525</name>
</gene>
<dbReference type="PATRIC" id="fig|1095749.3.peg.854"/>
<dbReference type="Pfam" id="PF14384">
    <property type="entry name" value="BrnA_antitoxin"/>
    <property type="match status" value="1"/>
</dbReference>
<evidence type="ECO:0000313" key="2">
    <source>
        <dbReference type="EMBL" id="EIJ70163.1"/>
    </source>
</evidence>
<proteinExistence type="predicted"/>
<dbReference type="EMBL" id="AJSX01000022">
    <property type="protein sequence ID" value="EIJ70163.1"/>
    <property type="molecule type" value="Genomic_DNA"/>
</dbReference>
<sequence length="102" mass="11843">MKENISKPLPPLDDEDLPELTDEELEQFRPIEEVMSPEFMAMVRQHMQEHGIKSHRGKQKSPTKELVSIRLSAEVLQKFRAMGKGWQSKIDKVLLDYVHSSL</sequence>
<name>I3DEM0_9PAST</name>
<keyword evidence="3" id="KW-1185">Reference proteome</keyword>
<dbReference type="InterPro" id="IPR025528">
    <property type="entry name" value="BrnA_antitoxin"/>
</dbReference>
<dbReference type="AlphaFoldDB" id="I3DEM0"/>
<evidence type="ECO:0000313" key="3">
    <source>
        <dbReference type="Proteomes" id="UP000006457"/>
    </source>
</evidence>
<evidence type="ECO:0000256" key="1">
    <source>
        <dbReference type="SAM" id="MobiDB-lite"/>
    </source>
</evidence>